<keyword evidence="2" id="KW-1133">Transmembrane helix</keyword>
<keyword evidence="2" id="KW-0472">Membrane</keyword>
<dbReference type="eggNOG" id="COG4983">
    <property type="taxonomic scope" value="Bacteria"/>
</dbReference>
<protein>
    <recommendedName>
        <fullName evidence="5">DUF3987 domain-containing protein</fullName>
    </recommendedName>
</protein>
<dbReference type="KEGG" id="esc:Entcl_0673"/>
<reference evidence="4" key="1">
    <citation type="submission" date="2010-10" db="EMBL/GenBank/DDBJ databases">
        <title>Complete sequence of Enterobacter cloacae SCF1.</title>
        <authorList>
            <consortium name="US DOE Joint Genome Institute"/>
            <person name="Lucas S."/>
            <person name="Copeland A."/>
            <person name="Lapidus A."/>
            <person name="Cheng J.-F."/>
            <person name="Bruce D."/>
            <person name="Goodwin L."/>
            <person name="Pitluck S."/>
            <person name="Davenport K."/>
            <person name="Detter J.C."/>
            <person name="Han C."/>
            <person name="Tapia R."/>
            <person name="Land M."/>
            <person name="Hauser L."/>
            <person name="Chang Y.-J."/>
            <person name="Jeffries C."/>
            <person name="Kyrpides N."/>
            <person name="Ivanova N."/>
            <person name="Mikhailova N."/>
            <person name="DeAngelis K."/>
            <person name="Arkin A.P."/>
            <person name="Chivian D."/>
            <person name="Edwards B."/>
            <person name="Woo H."/>
            <person name="Hazen T.C."/>
            <person name="Woyke T."/>
        </authorList>
    </citation>
    <scope>NUCLEOTIDE SEQUENCE [LARGE SCALE GENOMIC DNA]</scope>
    <source>
        <strain evidence="4">SCF1</strain>
    </source>
</reference>
<reference evidence="3 4" key="2">
    <citation type="journal article" date="2011" name="Stand. Genomic Sci.">
        <title>Complete genome sequence of 'Enterobacter lignolyticus' SCF1.</title>
        <authorList>
            <person name="Deangelis K.M."/>
            <person name="D'Haeseleer P."/>
            <person name="Chivian D."/>
            <person name="Fortney J.L."/>
            <person name="Khudyakov J."/>
            <person name="Simmons B."/>
            <person name="Woo H."/>
            <person name="Arkin A.P."/>
            <person name="Davenport K.W."/>
            <person name="Goodwin L."/>
            <person name="Chen A."/>
            <person name="Ivanova N."/>
            <person name="Kyrpides N.C."/>
            <person name="Mavromatis K."/>
            <person name="Woyke T."/>
            <person name="Hazen T.C."/>
        </authorList>
    </citation>
    <scope>NUCLEOTIDE SEQUENCE [LARGE SCALE GENOMIC DNA]</scope>
    <source>
        <strain evidence="3 4">SCF1</strain>
    </source>
</reference>
<evidence type="ECO:0008006" key="5">
    <source>
        <dbReference type="Google" id="ProtNLM"/>
    </source>
</evidence>
<keyword evidence="1" id="KW-0175">Coiled coil</keyword>
<feature type="coiled-coil region" evidence="1">
    <location>
        <begin position="109"/>
        <end position="136"/>
    </location>
</feature>
<dbReference type="RefSeq" id="WP_013364701.1">
    <property type="nucleotide sequence ID" value="NC_014618.1"/>
</dbReference>
<sequence length="505" mass="58305">MFKRTKSKQNRELCLEFQTLPTFVQRLIRYIHYKTGAAVELILIVLLGVMAYACQDKFDVQLKNGKTFTSLYLLFLARSGSRKSTVFRLLMEEIYRLEKELKDDFLLKEKVYEQKFASWEVELKEYKKQYSKAIRQKSGVTEALEAQEECHARKPVAPIRKYLTKNDSTSEGLRKVLAQGSPSLMLGSDEAGGLFDGNLFRNTPVLNSLWGEGKIADSRASRDSYDVDDARLSMLLMMQPGLFDYYLGKQGKIAKDSGWLARLLPIDMEQIPELCIIPDDACSWSDEPELEEFFSILTKHLQDGMRRRGKNEERICITLSEEAKTLWDKQSQRIRELMKLGEDLHHYDDFGARFMEHASRIAAVMQMFITPDLPIITKETLVSAFKITEWCLNHLIVKIDATRKPSDSEILLFWLEEHVISNQSYDFRRHSIRRDGPNCLRNIERLISVLKKLESERKVQLFKEGGVDYVKFIGSEMKPENLANVLKIPTLSSGSVAFNKLPRPE</sequence>
<evidence type="ECO:0000256" key="1">
    <source>
        <dbReference type="SAM" id="Coils"/>
    </source>
</evidence>
<accession>E3G2K9</accession>
<feature type="transmembrane region" description="Helical" evidence="2">
    <location>
        <begin position="35"/>
        <end position="53"/>
    </location>
</feature>
<dbReference type="EMBL" id="CP002272">
    <property type="protein sequence ID" value="ADO46948.1"/>
    <property type="molecule type" value="Genomic_DNA"/>
</dbReference>
<name>E3G2K9_ENTLS</name>
<organism evidence="3 4">
    <name type="scientific">Enterobacter lignolyticus (strain SCF1)</name>
    <dbReference type="NCBI Taxonomy" id="701347"/>
    <lineage>
        <taxon>Bacteria</taxon>
        <taxon>Pseudomonadati</taxon>
        <taxon>Pseudomonadota</taxon>
        <taxon>Gammaproteobacteria</taxon>
        <taxon>Enterobacterales</taxon>
        <taxon>Enterobacteriaceae</taxon>
        <taxon>Pluralibacter</taxon>
    </lineage>
</organism>
<evidence type="ECO:0000313" key="3">
    <source>
        <dbReference type="EMBL" id="ADO46948.1"/>
    </source>
</evidence>
<evidence type="ECO:0000313" key="4">
    <source>
        <dbReference type="Proteomes" id="UP000006872"/>
    </source>
</evidence>
<dbReference type="AlphaFoldDB" id="E3G2K9"/>
<evidence type="ECO:0000256" key="2">
    <source>
        <dbReference type="SAM" id="Phobius"/>
    </source>
</evidence>
<dbReference type="STRING" id="701347.Entcl_0673"/>
<dbReference type="Pfam" id="PF13148">
    <property type="entry name" value="DUF3987"/>
    <property type="match status" value="1"/>
</dbReference>
<dbReference type="InterPro" id="IPR025048">
    <property type="entry name" value="DUF3987"/>
</dbReference>
<gene>
    <name evidence="3" type="ordered locus">Entcl_0673</name>
</gene>
<proteinExistence type="predicted"/>
<dbReference type="HOGENOM" id="CLU_020866_2_1_6"/>
<keyword evidence="4" id="KW-1185">Reference proteome</keyword>
<dbReference type="Proteomes" id="UP000006872">
    <property type="component" value="Chromosome"/>
</dbReference>
<keyword evidence="2" id="KW-0812">Transmembrane</keyword>